<gene>
    <name evidence="1" type="ORF">E8E13_004557</name>
</gene>
<dbReference type="OrthoDB" id="5422579at2759"/>
<protein>
    <submittedName>
        <fullName evidence="1">Uncharacterized protein</fullName>
    </submittedName>
</protein>
<accession>A0A9P4TG88</accession>
<keyword evidence="2" id="KW-1185">Reference proteome</keyword>
<organism evidence="1 2">
    <name type="scientific">Curvularia kusanoi</name>
    <name type="common">Cochliobolus kusanoi</name>
    <dbReference type="NCBI Taxonomy" id="90978"/>
    <lineage>
        <taxon>Eukaryota</taxon>
        <taxon>Fungi</taxon>
        <taxon>Dikarya</taxon>
        <taxon>Ascomycota</taxon>
        <taxon>Pezizomycotina</taxon>
        <taxon>Dothideomycetes</taxon>
        <taxon>Pleosporomycetidae</taxon>
        <taxon>Pleosporales</taxon>
        <taxon>Pleosporineae</taxon>
        <taxon>Pleosporaceae</taxon>
        <taxon>Curvularia</taxon>
    </lineage>
</organism>
<dbReference type="EMBL" id="SWKU01000009">
    <property type="protein sequence ID" value="KAF3003498.1"/>
    <property type="molecule type" value="Genomic_DNA"/>
</dbReference>
<proteinExistence type="predicted"/>
<comment type="caution">
    <text evidence="1">The sequence shown here is derived from an EMBL/GenBank/DDBJ whole genome shotgun (WGS) entry which is preliminary data.</text>
</comment>
<evidence type="ECO:0000313" key="1">
    <source>
        <dbReference type="EMBL" id="KAF3003498.1"/>
    </source>
</evidence>
<reference evidence="1" key="1">
    <citation type="submission" date="2019-04" db="EMBL/GenBank/DDBJ databases">
        <title>Sequencing of skin fungus with MAO and IRED activity.</title>
        <authorList>
            <person name="Marsaioli A.J."/>
            <person name="Bonatto J.M.C."/>
            <person name="Reis Junior O."/>
        </authorList>
    </citation>
    <scope>NUCLEOTIDE SEQUENCE</scope>
    <source>
        <strain evidence="1">30M1</strain>
    </source>
</reference>
<evidence type="ECO:0000313" key="2">
    <source>
        <dbReference type="Proteomes" id="UP000801428"/>
    </source>
</evidence>
<dbReference type="AlphaFoldDB" id="A0A9P4TG88"/>
<name>A0A9P4TG88_CURKU</name>
<sequence length="372" mass="42590">MFLYPGKTYDAVPSWATPKVEDCVLEDGQLSDIGKALWRDSKDPIHQAIMACDATTMSEHESYGLWQKLCQDEREIIKRGWDVNALQRALTDLPNIQRITITDGTQRPWNVIPSYDTPFSRALPANLRRIFTMDRWDEYAYCTEGRLPRDFRGYSIMMSLLAASPLPDLQELIVDPASASIGFPPDFLEADNIDYVISTAQCLESLDVSIENGFNPFDASFLQRRCAHIKHLTLRRMYSSIDWLVEFLSQSKSLETCILDDIRLWSDRVILPNGETAREGEYELFDRLKGAFAAASCRGPRFTWRQQFQGDRLKDPCNFCWVLDNEIDSFVYDGGEAPFKAVAELDAAIRESPIHETYKPGFGRFEAAEERF</sequence>
<dbReference type="Proteomes" id="UP000801428">
    <property type="component" value="Unassembled WGS sequence"/>
</dbReference>